<keyword evidence="13" id="KW-0853">WD repeat</keyword>
<evidence type="ECO:0000256" key="11">
    <source>
        <dbReference type="ARBA" id="ARBA00023242"/>
    </source>
</evidence>
<dbReference type="Pfam" id="PF00782">
    <property type="entry name" value="DSPc"/>
    <property type="match status" value="1"/>
</dbReference>
<keyword evidence="6" id="KW-0547">Nucleotide-binding</keyword>
<dbReference type="SUPFAM" id="SSF52799">
    <property type="entry name" value="(Phosphotyrosine protein) phosphatases II"/>
    <property type="match status" value="1"/>
</dbReference>
<evidence type="ECO:0000256" key="3">
    <source>
        <dbReference type="ARBA" id="ARBA00022664"/>
    </source>
</evidence>
<dbReference type="SMART" id="SM00320">
    <property type="entry name" value="WD40"/>
    <property type="match status" value="4"/>
</dbReference>
<dbReference type="FunFam" id="2.40.50.140:FF:000111">
    <property type="entry name" value="mRNA-capping enzyme"/>
    <property type="match status" value="2"/>
</dbReference>
<evidence type="ECO:0000256" key="10">
    <source>
        <dbReference type="ARBA" id="ARBA00023134"/>
    </source>
</evidence>
<feature type="repeat" description="WD" evidence="13">
    <location>
        <begin position="745"/>
        <end position="777"/>
    </location>
</feature>
<keyword evidence="5" id="KW-0548">Nucleotidyltransferase</keyword>
<dbReference type="SUPFAM" id="SSF101908">
    <property type="entry name" value="Putative isomerase YbhE"/>
    <property type="match status" value="1"/>
</dbReference>
<feature type="domain" description="Tyrosine specific protein phosphatases" evidence="16">
    <location>
        <begin position="112"/>
        <end position="179"/>
    </location>
</feature>
<evidence type="ECO:0000313" key="17">
    <source>
        <dbReference type="EMBL" id="OXU21792.1"/>
    </source>
</evidence>
<keyword evidence="9" id="KW-0506">mRNA capping</keyword>
<keyword evidence="8" id="KW-0904">Protein phosphatase</keyword>
<feature type="region of interest" description="Disordered" evidence="14">
    <location>
        <begin position="210"/>
        <end position="235"/>
    </location>
</feature>
<dbReference type="PROSITE" id="PS00383">
    <property type="entry name" value="TYR_PHOSPHATASE_1"/>
    <property type="match status" value="1"/>
</dbReference>
<dbReference type="Pfam" id="PF01331">
    <property type="entry name" value="mRNA_cap_enzyme"/>
    <property type="match status" value="2"/>
</dbReference>
<evidence type="ECO:0000256" key="8">
    <source>
        <dbReference type="ARBA" id="ARBA00022912"/>
    </source>
</evidence>
<evidence type="ECO:0000259" key="15">
    <source>
        <dbReference type="PROSITE" id="PS50054"/>
    </source>
</evidence>
<dbReference type="InterPro" id="IPR020422">
    <property type="entry name" value="TYR_PHOSPHATASE_DUAL_dom"/>
</dbReference>
<dbReference type="InterPro" id="IPR000340">
    <property type="entry name" value="Dual-sp_phosphatase_cat-dom"/>
</dbReference>
<dbReference type="AlphaFoldDB" id="A0A232ETW5"/>
<evidence type="ECO:0000256" key="13">
    <source>
        <dbReference type="PROSITE-ProRule" id="PRU00221"/>
    </source>
</evidence>
<dbReference type="FunFam" id="4.10.87.10:FF:000001">
    <property type="entry name" value="mRNA-capping enzyme"/>
    <property type="match status" value="2"/>
</dbReference>
<dbReference type="InterPro" id="IPR029021">
    <property type="entry name" value="Prot-tyrosine_phosphatase-like"/>
</dbReference>
<evidence type="ECO:0000313" key="18">
    <source>
        <dbReference type="Proteomes" id="UP000215335"/>
    </source>
</evidence>
<dbReference type="InterPro" id="IPR001339">
    <property type="entry name" value="mRNA_cap_enzyme_adenylation"/>
</dbReference>
<sequence>MSNWNREDGKGPIPPRWLHCPRKSTKLIHNKFLAFKTPLSSDFDSQVPEECRFSVEMLVASLRSMKLKMGLWIDLTNTNRFYDKNEIERNGMRYLKLPCRGHGETPSIDQTKSFVHVCKNFIAQHPLEIIGVHCTHGFNRTGFLIVSFLVETDEYSLDASLARFTDARPPGIYKGDYIEELYKRYDDPEDTPEPPPRPAWCLEYDDSNVEDQDEGTSVESDVQEPPHKKRKREQFKKNPVFMAGVPGVKAITDIQIASGIQRRIQDICHWNNSGFPGAQPVSMDVENVRLLHEKPYRVSWKADGTRYMMMIQGDGQVYFADRDNSIFQVERLTFPHLKDSNRRLRDTLLDGEMVIDKVNGKEMPRYLAYDVIMFDGKDVSKLSFYPDRYTIIDREIIAARRHAMQQGKILRDKEPFSVRLKEFWDITQTSSLLSEKFAKQLSHEPDGLIFQPSKEPYKGGQCPDILKWKPASLNSVDFRLKIVVESGEGIVRKTIGELYVGGLEVPFQKIKMTKTLRELNNKIIECKFENNQWVFMRERTDKSFPNSFNTAKAVCQSISNPVTKEKLLDYIRKHRFSLDEELMPPPRMRSNRPDLERKSLRVNIEYDHASLVRWSPDGKAFIIHKALANVVEVYKIAKKPDGTPSSATKVLEFPKQHHEDAIDLDIACNGRFIITCSKVNDLVVWDLKGQILSTVDTVLGSTHRARISPCGRFVAASGFTPDVKVWEVTFTKSGEFKQVAKGFDLAGHSSGVYDFAFNSDTSRMATVSKDGTYRFYDTKVEFEKGEDPRLISSGQWEGTTPANIALSPNAEIIVISHGSSISFYSTVNGKLDTTIDDIFNGPIKCLKFDSLGEYVIVAGDRHIKIFRNIPGYRASIETSRKKLAQRQTSATKERLEKTIVDCENKLSFYPDRYTIIDREIIAARRHAMQQGKILRDKEPFSVRLKEFWDITQTSSLLSEKFAKQLSHEPDGLIFQPSKEPYKGGPCPDILKWKPASLNSVDFRLKIVVESGEGIVRKSIGELYVGTLDRPMATIKMTKALRELHNKIIECKFENNQWVFMRERTDKSIPNSYNTAMAVCQSISNPVTKEKLLDFIHKHRFSLDEELMPPPRMR</sequence>
<dbReference type="Gene3D" id="2.40.50.140">
    <property type="entry name" value="Nucleic acid-binding proteins"/>
    <property type="match status" value="2"/>
</dbReference>
<dbReference type="PROSITE" id="PS50082">
    <property type="entry name" value="WD_REPEATS_2"/>
    <property type="match status" value="1"/>
</dbReference>
<dbReference type="EMBL" id="NNAY01002212">
    <property type="protein sequence ID" value="OXU21792.1"/>
    <property type="molecule type" value="Genomic_DNA"/>
</dbReference>
<dbReference type="GO" id="GO:0006370">
    <property type="term" value="P:7-methylguanosine mRNA capping"/>
    <property type="evidence" value="ECO:0007669"/>
    <property type="project" value="UniProtKB-KW"/>
</dbReference>
<keyword evidence="3" id="KW-0507">mRNA processing</keyword>
<reference evidence="17 18" key="1">
    <citation type="journal article" date="2017" name="Curr. Biol.">
        <title>The Evolution of Venom by Co-option of Single-Copy Genes.</title>
        <authorList>
            <person name="Martinson E.O."/>
            <person name="Mrinalini"/>
            <person name="Kelkar Y.D."/>
            <person name="Chang C.H."/>
            <person name="Werren J.H."/>
        </authorList>
    </citation>
    <scope>NUCLEOTIDE SEQUENCE [LARGE SCALE GENOMIC DNA]</scope>
    <source>
        <strain evidence="17 18">Alberta</strain>
        <tissue evidence="17">Whole body</tissue>
    </source>
</reference>
<dbReference type="GO" id="GO:0005524">
    <property type="term" value="F:ATP binding"/>
    <property type="evidence" value="ECO:0007669"/>
    <property type="project" value="InterPro"/>
</dbReference>
<dbReference type="InterPro" id="IPR001680">
    <property type="entry name" value="WD40_rpt"/>
</dbReference>
<dbReference type="STRING" id="543379.A0A232ETW5"/>
<dbReference type="GO" id="GO:0004721">
    <property type="term" value="F:phosphoprotein phosphatase activity"/>
    <property type="evidence" value="ECO:0007669"/>
    <property type="project" value="UniProtKB-KW"/>
</dbReference>
<dbReference type="SUPFAM" id="SSF50249">
    <property type="entry name" value="Nucleic acid-binding proteins"/>
    <property type="match status" value="2"/>
</dbReference>
<dbReference type="InterPro" id="IPR051029">
    <property type="entry name" value="mRNA_Capping_Enz/RNA_Phosphat"/>
</dbReference>
<dbReference type="FunFam" id="3.30.470.30:FF:000040">
    <property type="entry name" value="mRNA-capping enzyme"/>
    <property type="match status" value="1"/>
</dbReference>
<evidence type="ECO:0000256" key="12">
    <source>
        <dbReference type="ARBA" id="ARBA00044624"/>
    </source>
</evidence>
<dbReference type="FunFam" id="3.90.190.10:FF:000040">
    <property type="entry name" value="mRNA-capping enzyme"/>
    <property type="match status" value="1"/>
</dbReference>
<dbReference type="GO" id="GO:0005525">
    <property type="term" value="F:GTP binding"/>
    <property type="evidence" value="ECO:0007669"/>
    <property type="project" value="UniProtKB-KW"/>
</dbReference>
<dbReference type="InterPro" id="IPR000387">
    <property type="entry name" value="Tyr_Pase_dom"/>
</dbReference>
<comment type="subcellular location">
    <subcellularLocation>
        <location evidence="1">Nucleus</location>
    </subcellularLocation>
</comment>
<dbReference type="Pfam" id="PF00400">
    <property type="entry name" value="WD40"/>
    <property type="match status" value="2"/>
</dbReference>
<evidence type="ECO:0000256" key="2">
    <source>
        <dbReference type="ARBA" id="ARBA00012475"/>
    </source>
</evidence>
<keyword evidence="4" id="KW-0808">Transferase</keyword>
<dbReference type="SUPFAM" id="SSF56091">
    <property type="entry name" value="DNA ligase/mRNA capping enzyme, catalytic domain"/>
    <property type="match status" value="2"/>
</dbReference>
<evidence type="ECO:0000259" key="16">
    <source>
        <dbReference type="PROSITE" id="PS50056"/>
    </source>
</evidence>
<evidence type="ECO:0000256" key="1">
    <source>
        <dbReference type="ARBA" id="ARBA00004123"/>
    </source>
</evidence>
<dbReference type="InterPro" id="IPR013846">
    <property type="entry name" value="mRNA_cap_enzyme_C"/>
</dbReference>
<dbReference type="Gene3D" id="4.10.87.10">
    <property type="entry name" value="mRNA Capping Enzyme, domain 3"/>
    <property type="match status" value="2"/>
</dbReference>
<gene>
    <name evidence="17" type="ORF">TSAR_010186</name>
</gene>
<dbReference type="OrthoDB" id="200924at2759"/>
<dbReference type="InterPro" id="IPR012340">
    <property type="entry name" value="NA-bd_OB-fold"/>
</dbReference>
<dbReference type="PROSITE" id="PS50056">
    <property type="entry name" value="TYR_PHOSPHATASE_2"/>
    <property type="match status" value="1"/>
</dbReference>
<dbReference type="Gene3D" id="3.90.190.10">
    <property type="entry name" value="Protein tyrosine phosphatase superfamily"/>
    <property type="match status" value="1"/>
</dbReference>
<evidence type="ECO:0000256" key="14">
    <source>
        <dbReference type="SAM" id="MobiDB-lite"/>
    </source>
</evidence>
<comment type="caution">
    <text evidence="17">The sequence shown here is derived from an EMBL/GenBank/DDBJ whole genome shotgun (WGS) entry which is preliminary data.</text>
</comment>
<keyword evidence="18" id="KW-1185">Reference proteome</keyword>
<dbReference type="Proteomes" id="UP000215335">
    <property type="component" value="Unassembled WGS sequence"/>
</dbReference>
<keyword evidence="11" id="KW-0539">Nucleus</keyword>
<dbReference type="PANTHER" id="PTHR10367">
    <property type="entry name" value="MRNA-CAPPING ENZYME"/>
    <property type="match status" value="1"/>
</dbReference>
<dbReference type="InterPro" id="IPR015943">
    <property type="entry name" value="WD40/YVTN_repeat-like_dom_sf"/>
</dbReference>
<dbReference type="InterPro" id="IPR016130">
    <property type="entry name" value="Tyr_Pase_AS"/>
</dbReference>
<evidence type="ECO:0000256" key="5">
    <source>
        <dbReference type="ARBA" id="ARBA00022695"/>
    </source>
</evidence>
<name>A0A232ETW5_9HYME</name>
<evidence type="ECO:0000256" key="4">
    <source>
        <dbReference type="ARBA" id="ARBA00022679"/>
    </source>
</evidence>
<feature type="domain" description="Tyrosine-protein phosphatase" evidence="15">
    <location>
        <begin position="22"/>
        <end position="194"/>
    </location>
</feature>
<dbReference type="GO" id="GO:0005634">
    <property type="term" value="C:nucleus"/>
    <property type="evidence" value="ECO:0007669"/>
    <property type="project" value="UniProtKB-SubCell"/>
</dbReference>
<protein>
    <recommendedName>
        <fullName evidence="2">mRNA guanylyltransferase</fullName>
        <ecNumber evidence="2">2.7.7.50</ecNumber>
    </recommendedName>
</protein>
<dbReference type="CDD" id="cd17664">
    <property type="entry name" value="Mce1_N"/>
    <property type="match status" value="1"/>
</dbReference>
<comment type="catalytic activity">
    <reaction evidence="12">
        <text>a 5'-end diphospho-ribonucleoside in mRNA + GTP + H(+) = a 5'-end (5'-triphosphoguanosine)-ribonucleoside in mRNA + diphosphate</text>
        <dbReference type="Rhea" id="RHEA:67012"/>
        <dbReference type="Rhea" id="RHEA-COMP:17165"/>
        <dbReference type="Rhea" id="RHEA-COMP:17166"/>
        <dbReference type="ChEBI" id="CHEBI:15378"/>
        <dbReference type="ChEBI" id="CHEBI:33019"/>
        <dbReference type="ChEBI" id="CHEBI:37565"/>
        <dbReference type="ChEBI" id="CHEBI:167616"/>
        <dbReference type="ChEBI" id="CHEBI:167617"/>
        <dbReference type="EC" id="2.7.7.50"/>
    </reaction>
    <physiologicalReaction direction="left-to-right" evidence="12">
        <dbReference type="Rhea" id="RHEA:67013"/>
    </physiologicalReaction>
</comment>
<dbReference type="EC" id="2.7.7.50" evidence="2"/>
<evidence type="ECO:0000256" key="6">
    <source>
        <dbReference type="ARBA" id="ARBA00022741"/>
    </source>
</evidence>
<dbReference type="Gene3D" id="3.30.470.30">
    <property type="entry name" value="DNA ligase/mRNA capping enzyme"/>
    <property type="match status" value="1"/>
</dbReference>
<dbReference type="PANTHER" id="PTHR10367:SF17">
    <property type="entry name" value="MRNA-CAPPING ENZYME"/>
    <property type="match status" value="1"/>
</dbReference>
<evidence type="ECO:0000256" key="9">
    <source>
        <dbReference type="ARBA" id="ARBA00023042"/>
    </source>
</evidence>
<organism evidence="17 18">
    <name type="scientific">Trichomalopsis sarcophagae</name>
    <dbReference type="NCBI Taxonomy" id="543379"/>
    <lineage>
        <taxon>Eukaryota</taxon>
        <taxon>Metazoa</taxon>
        <taxon>Ecdysozoa</taxon>
        <taxon>Arthropoda</taxon>
        <taxon>Hexapoda</taxon>
        <taxon>Insecta</taxon>
        <taxon>Pterygota</taxon>
        <taxon>Neoptera</taxon>
        <taxon>Endopterygota</taxon>
        <taxon>Hymenoptera</taxon>
        <taxon>Apocrita</taxon>
        <taxon>Proctotrupomorpha</taxon>
        <taxon>Chalcidoidea</taxon>
        <taxon>Pteromalidae</taxon>
        <taxon>Pteromalinae</taxon>
        <taxon>Trichomalopsis</taxon>
    </lineage>
</organism>
<accession>A0A232ETW5</accession>
<proteinExistence type="predicted"/>
<dbReference type="PROSITE" id="PS50294">
    <property type="entry name" value="WD_REPEATS_REGION"/>
    <property type="match status" value="1"/>
</dbReference>
<dbReference type="Pfam" id="PF03919">
    <property type="entry name" value="mRNA_cap_C"/>
    <property type="match status" value="2"/>
</dbReference>
<dbReference type="GO" id="GO:0004484">
    <property type="term" value="F:mRNA guanylyltransferase activity"/>
    <property type="evidence" value="ECO:0007669"/>
    <property type="project" value="UniProtKB-EC"/>
</dbReference>
<dbReference type="Gene3D" id="2.130.10.10">
    <property type="entry name" value="YVTN repeat-like/Quinoprotein amine dehydrogenase"/>
    <property type="match status" value="1"/>
</dbReference>
<keyword evidence="10" id="KW-0342">GTP-binding</keyword>
<dbReference type="PROSITE" id="PS50054">
    <property type="entry name" value="TYR_PHOSPHATASE_DUAL"/>
    <property type="match status" value="1"/>
</dbReference>
<keyword evidence="7" id="KW-0378">Hydrolase</keyword>
<evidence type="ECO:0000256" key="7">
    <source>
        <dbReference type="ARBA" id="ARBA00022801"/>
    </source>
</evidence>
<dbReference type="CDD" id="cd07895">
    <property type="entry name" value="Adenylation_mRNA_capping"/>
    <property type="match status" value="1"/>
</dbReference>